<dbReference type="Proteomes" id="UP000192756">
    <property type="component" value="Unassembled WGS sequence"/>
</dbReference>
<keyword evidence="1" id="KW-0732">Signal</keyword>
<evidence type="ECO:0000313" key="2">
    <source>
        <dbReference type="EMBL" id="SMC63337.1"/>
    </source>
</evidence>
<evidence type="ECO:0008006" key="4">
    <source>
        <dbReference type="Google" id="ProtNLM"/>
    </source>
</evidence>
<protein>
    <recommendedName>
        <fullName evidence="4">Lipoprotein</fullName>
    </recommendedName>
</protein>
<feature type="chain" id="PRO_5013343220" description="Lipoprotein" evidence="1">
    <location>
        <begin position="23"/>
        <end position="261"/>
    </location>
</feature>
<reference evidence="3" key="1">
    <citation type="submission" date="2017-04" db="EMBL/GenBank/DDBJ databases">
        <authorList>
            <person name="Varghese N."/>
            <person name="Submissions S."/>
        </authorList>
    </citation>
    <scope>NUCLEOTIDE SEQUENCE [LARGE SCALE GENOMIC DNA]</scope>
    <source>
        <strain evidence="3">DSM 12126</strain>
    </source>
</reference>
<accession>A0A1W2ARJ2</accession>
<dbReference type="EMBL" id="FWXT01000001">
    <property type="protein sequence ID" value="SMC63337.1"/>
    <property type="molecule type" value="Genomic_DNA"/>
</dbReference>
<feature type="signal peptide" evidence="1">
    <location>
        <begin position="1"/>
        <end position="22"/>
    </location>
</feature>
<evidence type="ECO:0000256" key="1">
    <source>
        <dbReference type="SAM" id="SignalP"/>
    </source>
</evidence>
<proteinExistence type="predicted"/>
<sequence length="261" mass="28680">MKNINILLTGLFCIALSTSCSMFGLDLQKDYKYEKKTLDPHLNKSAKQYMLDRGKAPQIASDTLFKWMQLGLEYAGIDLSEYEQSGRTFIFLGTNAIRVRNATTGAITGGLWFDFPIYEKNPDGSQAYLPDGITPRTHPATSWKEYPVQEVRNYFLYLILKGDYGFNNATTSTTTLETLLPPGSVPGSIQSSVSRLGAIGFDPEGKIDMVLVNNQDSPLRINSVTNCTSSGQIATNGQVHVVSPTSTTGASVFPRRVTIVQ</sequence>
<evidence type="ECO:0000313" key="3">
    <source>
        <dbReference type="Proteomes" id="UP000192756"/>
    </source>
</evidence>
<dbReference type="OrthoDB" id="1032410at2"/>
<dbReference type="STRING" id="151894.SAMN04488524_1612"/>
<gene>
    <name evidence="2" type="ORF">SAMN04488524_1612</name>
</gene>
<keyword evidence="3" id="KW-1185">Reference proteome</keyword>
<dbReference type="AlphaFoldDB" id="A0A1W2ARJ2"/>
<name>A0A1W2ARJ2_9SPHI</name>
<dbReference type="PROSITE" id="PS51257">
    <property type="entry name" value="PROKAR_LIPOPROTEIN"/>
    <property type="match status" value="1"/>
</dbReference>
<dbReference type="RefSeq" id="WP_144008883.1">
    <property type="nucleotide sequence ID" value="NZ_FWXT01000001.1"/>
</dbReference>
<organism evidence="2 3">
    <name type="scientific">Pedobacter africanus</name>
    <dbReference type="NCBI Taxonomy" id="151894"/>
    <lineage>
        <taxon>Bacteria</taxon>
        <taxon>Pseudomonadati</taxon>
        <taxon>Bacteroidota</taxon>
        <taxon>Sphingobacteriia</taxon>
        <taxon>Sphingobacteriales</taxon>
        <taxon>Sphingobacteriaceae</taxon>
        <taxon>Pedobacter</taxon>
    </lineage>
</organism>